<dbReference type="Gene3D" id="3.40.228.10">
    <property type="entry name" value="Dimethylsulfoxide Reductase, domain 2"/>
    <property type="match status" value="1"/>
</dbReference>
<sequence length="412" mass="45078">MTEFNYKTCTGCSLICEDILFPDAGSGSVSQARNLCRKGQAHYQALFSERTGPLVEGSEVSLDQAIERAAEILRNASAPVIYGWSNCTLEAQEVGLALAAKIGAFVDDPSSYCEGQLMERILSGKIPSCTLDDVRNFADTSIFWGSDPSSTQPRHLSRFSYFPRGEKRQKSYEEERTCIVVDVRESPTARLCPNTTYRVLPGEDLQFLEAILAVLEGKIPKFGDKKKMIELGSIIKKTEYGVIFPGPLMLVSLQDQMDRFEELLRRLNEITTFKVVPMTGQYNSRGYSQLLFDRTGRVKGVKFTASGEAAEAPSLVEAVKGADAILVLGSDPLLDLPLGLARSFAAAPIIAIDPRRSLTADVARVVIPSAISGLETGGTALRTDGVRVTFEPSMKTNQLADEQILTRIMEAI</sequence>
<accession>A0A0W8FCL8</accession>
<dbReference type="NCBIfam" id="TIGR03129">
    <property type="entry name" value="one_C_dehyd_B"/>
    <property type="match status" value="1"/>
</dbReference>
<dbReference type="InterPro" id="IPR050123">
    <property type="entry name" value="Prok_molybdopt-oxidoreductase"/>
</dbReference>
<dbReference type="GO" id="GO:0015948">
    <property type="term" value="P:methanogenesis"/>
    <property type="evidence" value="ECO:0007669"/>
    <property type="project" value="InterPro"/>
</dbReference>
<evidence type="ECO:0000256" key="1">
    <source>
        <dbReference type="ARBA" id="ARBA00023002"/>
    </source>
</evidence>
<keyword evidence="1 2" id="KW-0560">Oxidoreductase</keyword>
<dbReference type="GO" id="GO:0018493">
    <property type="term" value="F:formylmethanofuran dehydrogenase activity"/>
    <property type="evidence" value="ECO:0007669"/>
    <property type="project" value="InterPro"/>
</dbReference>
<protein>
    <submittedName>
        <fullName evidence="2">Formylmethanofuran dehydrogenase subunit b</fullName>
        <ecNumber evidence="2">1.2.99.5</ecNumber>
    </submittedName>
</protein>
<dbReference type="PANTHER" id="PTHR43105:SF14">
    <property type="entry name" value="FORMATE DEHYDROGENASE H"/>
    <property type="match status" value="1"/>
</dbReference>
<name>A0A0W8FCL8_9ZZZZ</name>
<organism evidence="2">
    <name type="scientific">hydrocarbon metagenome</name>
    <dbReference type="NCBI Taxonomy" id="938273"/>
    <lineage>
        <taxon>unclassified sequences</taxon>
        <taxon>metagenomes</taxon>
        <taxon>ecological metagenomes</taxon>
    </lineage>
</organism>
<dbReference type="GO" id="GO:0003954">
    <property type="term" value="F:NADH dehydrogenase activity"/>
    <property type="evidence" value="ECO:0007669"/>
    <property type="project" value="TreeGrafter"/>
</dbReference>
<dbReference type="PIRSF" id="PIRSF005646">
    <property type="entry name" value="FwdB"/>
    <property type="match status" value="1"/>
</dbReference>
<reference evidence="2" key="1">
    <citation type="journal article" date="2015" name="Proc. Natl. Acad. Sci. U.S.A.">
        <title>Networks of energetic and metabolic interactions define dynamics in microbial communities.</title>
        <authorList>
            <person name="Embree M."/>
            <person name="Liu J.K."/>
            <person name="Al-Bassam M.M."/>
            <person name="Zengler K."/>
        </authorList>
    </citation>
    <scope>NUCLEOTIDE SEQUENCE</scope>
</reference>
<dbReference type="EC" id="1.2.99.5" evidence="2"/>
<comment type="caution">
    <text evidence="2">The sequence shown here is derived from an EMBL/GenBank/DDBJ whole genome shotgun (WGS) entry which is preliminary data.</text>
</comment>
<dbReference type="SUPFAM" id="SSF53706">
    <property type="entry name" value="Formate dehydrogenase/DMSO reductase, domains 1-3"/>
    <property type="match status" value="1"/>
</dbReference>
<dbReference type="PANTHER" id="PTHR43105">
    <property type="entry name" value="RESPIRATORY NITRATE REDUCTASE"/>
    <property type="match status" value="1"/>
</dbReference>
<evidence type="ECO:0000313" key="2">
    <source>
        <dbReference type="EMBL" id="KUG18561.1"/>
    </source>
</evidence>
<proteinExistence type="predicted"/>
<dbReference type="AlphaFoldDB" id="A0A0W8FCL8"/>
<dbReference type="InterPro" id="IPR016457">
    <property type="entry name" value="Formylmethanofuran_DH_bsu"/>
</dbReference>
<dbReference type="GO" id="GO:0016020">
    <property type="term" value="C:membrane"/>
    <property type="evidence" value="ECO:0007669"/>
    <property type="project" value="TreeGrafter"/>
</dbReference>
<dbReference type="EMBL" id="LNQE01001375">
    <property type="protein sequence ID" value="KUG18561.1"/>
    <property type="molecule type" value="Genomic_DNA"/>
</dbReference>
<gene>
    <name evidence="2" type="ORF">ASZ90_011797</name>
</gene>
<dbReference type="GO" id="GO:0022904">
    <property type="term" value="P:respiratory electron transport chain"/>
    <property type="evidence" value="ECO:0007669"/>
    <property type="project" value="TreeGrafter"/>
</dbReference>